<keyword evidence="4" id="KW-0963">Cytoplasm</keyword>
<dbReference type="InterPro" id="IPR027417">
    <property type="entry name" value="P-loop_NTPase"/>
</dbReference>
<dbReference type="InterPro" id="IPR044974">
    <property type="entry name" value="Disease_R_plants"/>
</dbReference>
<evidence type="ECO:0000256" key="3">
    <source>
        <dbReference type="ARBA" id="ARBA00008894"/>
    </source>
</evidence>
<protein>
    <recommendedName>
        <fullName evidence="16">NB-ARC domain-containing protein</fullName>
    </recommendedName>
</protein>
<dbReference type="PRINTS" id="PR00364">
    <property type="entry name" value="DISEASERSIST"/>
</dbReference>
<dbReference type="InterPro" id="IPR036388">
    <property type="entry name" value="WH-like_DNA-bd_sf"/>
</dbReference>
<dbReference type="Pfam" id="PF00931">
    <property type="entry name" value="NB-ARC"/>
    <property type="match status" value="1"/>
</dbReference>
<dbReference type="SUPFAM" id="SSF52540">
    <property type="entry name" value="P-loop containing nucleoside triphosphate hydrolases"/>
    <property type="match status" value="1"/>
</dbReference>
<dbReference type="SUPFAM" id="SSF52058">
    <property type="entry name" value="L domain-like"/>
    <property type="match status" value="1"/>
</dbReference>
<evidence type="ECO:0000256" key="6">
    <source>
        <dbReference type="ARBA" id="ARBA00022667"/>
    </source>
</evidence>
<dbReference type="Gene3D" id="3.80.10.10">
    <property type="entry name" value="Ribonuclease Inhibitor"/>
    <property type="match status" value="1"/>
</dbReference>
<evidence type="ECO:0008006" key="16">
    <source>
        <dbReference type="Google" id="ProtNLM"/>
    </source>
</evidence>
<evidence type="ECO:0000256" key="7">
    <source>
        <dbReference type="ARBA" id="ARBA00022737"/>
    </source>
</evidence>
<organism evidence="14 15">
    <name type="scientific">Rehmannia glutinosa</name>
    <name type="common">Chinese foxglove</name>
    <dbReference type="NCBI Taxonomy" id="99300"/>
    <lineage>
        <taxon>Eukaryota</taxon>
        <taxon>Viridiplantae</taxon>
        <taxon>Streptophyta</taxon>
        <taxon>Embryophyta</taxon>
        <taxon>Tracheophyta</taxon>
        <taxon>Spermatophyta</taxon>
        <taxon>Magnoliopsida</taxon>
        <taxon>eudicotyledons</taxon>
        <taxon>Gunneridae</taxon>
        <taxon>Pentapetalae</taxon>
        <taxon>asterids</taxon>
        <taxon>lamiids</taxon>
        <taxon>Lamiales</taxon>
        <taxon>Orobanchaceae</taxon>
        <taxon>Rehmannieae</taxon>
        <taxon>Rehmannia</taxon>
    </lineage>
</organism>
<dbReference type="InterPro" id="IPR042197">
    <property type="entry name" value="Apaf_helical"/>
</dbReference>
<dbReference type="EMBL" id="JABTTQ020000005">
    <property type="protein sequence ID" value="KAK6156442.1"/>
    <property type="molecule type" value="Genomic_DNA"/>
</dbReference>
<dbReference type="InterPro" id="IPR032675">
    <property type="entry name" value="LRR_dom_sf"/>
</dbReference>
<feature type="domain" description="Disease resistance protein winged helix" evidence="12">
    <location>
        <begin position="293"/>
        <end position="363"/>
    </location>
</feature>
<keyword evidence="5" id="KW-0433">Leucine-rich repeat</keyword>
<keyword evidence="15" id="KW-1185">Reference proteome</keyword>
<keyword evidence="9" id="KW-0611">Plant defense</keyword>
<evidence type="ECO:0000313" key="14">
    <source>
        <dbReference type="EMBL" id="KAK6156442.1"/>
    </source>
</evidence>
<proteinExistence type="inferred from homology"/>
<evidence type="ECO:0000256" key="10">
    <source>
        <dbReference type="ARBA" id="ARBA00022840"/>
    </source>
</evidence>
<accession>A0ABR0XBE0</accession>
<evidence type="ECO:0000256" key="9">
    <source>
        <dbReference type="ARBA" id="ARBA00022821"/>
    </source>
</evidence>
<sequence>MNIKKSFTVKDLRPNEFSAASSSHTGKNDIVIGFDDDLVAIKTRLCGESSKLQVIPIVGMGGIGKTTLARNSYDDPLTMQYFDIRAWVTISQDYSLVAILSRILVSMRESSSVEIPGQSNESMAEKVYKSLKGRRYLIVMDDMWSREAWDDLKMIFPDDCNGSRIMLTTRLADVAAYADSCCSSLYEEMRFMDEDQSWNLLRQKVFAQEDCPPELENTGKAIARSCRGLPLAIVVIAGLLSAVNKTRASWGEIAKKVNSIVATKDGPFAKILSLSYTQLPHHLRPCFLYMGGFPEDYEIHVSKITKLWMAEGFLEPNGSKSIEEVAEQYLEDLVKRSLFLVTKRKSNGKIKSCSVHDLVRDLCIRQAREEKFLRHVKGRCVRKVLRSITNQRRVSVPHSDLHCLANIYGSTIRTIICFVLSGNSLDSLGNFRLLRVLDVLNVEFSSYSPHYLLYPPDELFELFHLRYLALAYPQNIPAAISNLQNLQTLIIHPVGASWSYLERFMVHLPRECWCMPNLRHLVSSSSHALCIPEAAVSVLENLQTLSVVKNLRCTPRTLRSIPNLKKLGIIYSSGGCHLENLVYLHQLEKLKLTMYSSFRSQQKLNPAFPRTLRKLTLSGGRLPWEDMTIIGSLPNLQVLKLRDFACYGSEWDTTDGEFPQLNVLLIDESNLQHWITESSHFPSLKRLSLHRCPNLTEIPDGIGEIPTLELIEVKHGNESLVESAKRIHEEQQSWGNDVLQVRCLQY</sequence>
<feature type="domain" description="NB-ARC" evidence="11">
    <location>
        <begin position="36"/>
        <end position="210"/>
    </location>
</feature>
<keyword evidence="10" id="KW-0067">ATP-binding</keyword>
<comment type="caution">
    <text evidence="14">The sequence shown here is derived from an EMBL/GenBank/DDBJ whole genome shotgun (WGS) entry which is preliminary data.</text>
</comment>
<comment type="subcellular location">
    <subcellularLocation>
        <location evidence="2">Cytoplasm</location>
    </subcellularLocation>
</comment>
<comment type="function">
    <text evidence="1">Confers resistance to late blight (Phytophthora infestans) races carrying the avirulence gene Avr1. Resistance proteins guard the plant against pathogens that contain an appropriate avirulence protein via an indirect interaction with this avirulence protein. That triggers a defense system including the hypersensitive response, which restricts the pathogen growth.</text>
</comment>
<dbReference type="Gene3D" id="1.10.10.10">
    <property type="entry name" value="Winged helix-like DNA-binding domain superfamily/Winged helix DNA-binding domain"/>
    <property type="match status" value="1"/>
</dbReference>
<dbReference type="InterPro" id="IPR002182">
    <property type="entry name" value="NB-ARC"/>
</dbReference>
<dbReference type="Proteomes" id="UP001318860">
    <property type="component" value="Unassembled WGS sequence"/>
</dbReference>
<feature type="domain" description="Disease resistance R13L4/SHOC-2-like LRR" evidence="13">
    <location>
        <begin position="412"/>
        <end position="719"/>
    </location>
</feature>
<evidence type="ECO:0000313" key="15">
    <source>
        <dbReference type="Proteomes" id="UP001318860"/>
    </source>
</evidence>
<evidence type="ECO:0000259" key="11">
    <source>
        <dbReference type="Pfam" id="PF00931"/>
    </source>
</evidence>
<keyword evidence="7" id="KW-0677">Repeat</keyword>
<evidence type="ECO:0000256" key="5">
    <source>
        <dbReference type="ARBA" id="ARBA00022614"/>
    </source>
</evidence>
<dbReference type="PANTHER" id="PTHR23155:SF1152">
    <property type="entry name" value="AAA+ ATPASE DOMAIN-CONTAINING PROTEIN"/>
    <property type="match status" value="1"/>
</dbReference>
<dbReference type="InterPro" id="IPR055414">
    <property type="entry name" value="LRR_R13L4/SHOC2-like"/>
</dbReference>
<evidence type="ECO:0000256" key="2">
    <source>
        <dbReference type="ARBA" id="ARBA00004496"/>
    </source>
</evidence>
<evidence type="ECO:0000256" key="1">
    <source>
        <dbReference type="ARBA" id="ARBA00002074"/>
    </source>
</evidence>
<dbReference type="Gene3D" id="3.40.50.300">
    <property type="entry name" value="P-loop containing nucleotide triphosphate hydrolases"/>
    <property type="match status" value="1"/>
</dbReference>
<dbReference type="PANTHER" id="PTHR23155">
    <property type="entry name" value="DISEASE RESISTANCE PROTEIN RP"/>
    <property type="match status" value="1"/>
</dbReference>
<dbReference type="Gene3D" id="1.10.8.430">
    <property type="entry name" value="Helical domain of apoptotic protease-activating factors"/>
    <property type="match status" value="1"/>
</dbReference>
<name>A0ABR0XBE0_REHGL</name>
<evidence type="ECO:0000256" key="8">
    <source>
        <dbReference type="ARBA" id="ARBA00022741"/>
    </source>
</evidence>
<gene>
    <name evidence="14" type="ORF">DH2020_010690</name>
</gene>
<evidence type="ECO:0000256" key="4">
    <source>
        <dbReference type="ARBA" id="ARBA00022490"/>
    </source>
</evidence>
<comment type="similarity">
    <text evidence="3">Belongs to the disease resistance NB-LRR family.</text>
</comment>
<keyword evidence="6" id="KW-0381">Hypersensitive response</keyword>
<evidence type="ECO:0000259" key="12">
    <source>
        <dbReference type="Pfam" id="PF23559"/>
    </source>
</evidence>
<dbReference type="Pfam" id="PF23559">
    <property type="entry name" value="WHD_DRP"/>
    <property type="match status" value="1"/>
</dbReference>
<dbReference type="InterPro" id="IPR058922">
    <property type="entry name" value="WHD_DRP"/>
</dbReference>
<keyword evidence="8" id="KW-0547">Nucleotide-binding</keyword>
<evidence type="ECO:0000259" key="13">
    <source>
        <dbReference type="Pfam" id="PF23598"/>
    </source>
</evidence>
<reference evidence="14 15" key="1">
    <citation type="journal article" date="2021" name="Comput. Struct. Biotechnol. J.">
        <title>De novo genome assembly of the potent medicinal plant Rehmannia glutinosa using nanopore technology.</title>
        <authorList>
            <person name="Ma L."/>
            <person name="Dong C."/>
            <person name="Song C."/>
            <person name="Wang X."/>
            <person name="Zheng X."/>
            <person name="Niu Y."/>
            <person name="Chen S."/>
            <person name="Feng W."/>
        </authorList>
    </citation>
    <scope>NUCLEOTIDE SEQUENCE [LARGE SCALE GENOMIC DNA]</scope>
    <source>
        <strain evidence="14">DH-2019</strain>
    </source>
</reference>
<dbReference type="Pfam" id="PF23598">
    <property type="entry name" value="LRR_14"/>
    <property type="match status" value="1"/>
</dbReference>